<proteinExistence type="predicted"/>
<evidence type="ECO:0000313" key="2">
    <source>
        <dbReference type="Proteomes" id="UP000324832"/>
    </source>
</evidence>
<gene>
    <name evidence="1" type="ORF">LSINAPIS_LOCUS5591</name>
</gene>
<dbReference type="AlphaFoldDB" id="A0A5E4Q6N5"/>
<accession>A0A5E4Q6N5</accession>
<name>A0A5E4Q6N5_9NEOP</name>
<sequence>MLTIEKSSINNMEPDIIEEMERSTPGSLITTLYPGHGNHTKNVTDNLNMYYFYDFRERMDTITVNPTISCDTFRG</sequence>
<reference evidence="1 2" key="1">
    <citation type="submission" date="2017-07" db="EMBL/GenBank/DDBJ databases">
        <authorList>
            <person name="Talla V."/>
            <person name="Backstrom N."/>
        </authorList>
    </citation>
    <scope>NUCLEOTIDE SEQUENCE [LARGE SCALE GENOMIC DNA]</scope>
</reference>
<dbReference type="Proteomes" id="UP000324832">
    <property type="component" value="Unassembled WGS sequence"/>
</dbReference>
<organism evidence="1 2">
    <name type="scientific">Leptidea sinapis</name>
    <dbReference type="NCBI Taxonomy" id="189913"/>
    <lineage>
        <taxon>Eukaryota</taxon>
        <taxon>Metazoa</taxon>
        <taxon>Ecdysozoa</taxon>
        <taxon>Arthropoda</taxon>
        <taxon>Hexapoda</taxon>
        <taxon>Insecta</taxon>
        <taxon>Pterygota</taxon>
        <taxon>Neoptera</taxon>
        <taxon>Endopterygota</taxon>
        <taxon>Lepidoptera</taxon>
        <taxon>Glossata</taxon>
        <taxon>Ditrysia</taxon>
        <taxon>Papilionoidea</taxon>
        <taxon>Pieridae</taxon>
        <taxon>Dismorphiinae</taxon>
        <taxon>Leptidea</taxon>
    </lineage>
</organism>
<keyword evidence="2" id="KW-1185">Reference proteome</keyword>
<protein>
    <submittedName>
        <fullName evidence="1">Uncharacterized protein</fullName>
    </submittedName>
</protein>
<dbReference type="EMBL" id="FZQP02001626">
    <property type="protein sequence ID" value="VVC93390.1"/>
    <property type="molecule type" value="Genomic_DNA"/>
</dbReference>
<evidence type="ECO:0000313" key="1">
    <source>
        <dbReference type="EMBL" id="VVC93390.1"/>
    </source>
</evidence>